<dbReference type="InterPro" id="IPR011008">
    <property type="entry name" value="Dimeric_a/b-barrel"/>
</dbReference>
<dbReference type="Proteomes" id="UP000177894">
    <property type="component" value="Chromosome"/>
</dbReference>
<dbReference type="InterPro" id="IPR007138">
    <property type="entry name" value="ABM_dom"/>
</dbReference>
<evidence type="ECO:0000259" key="1">
    <source>
        <dbReference type="PROSITE" id="PS51725"/>
    </source>
</evidence>
<dbReference type="InterPro" id="IPR050744">
    <property type="entry name" value="AI-2_Isomerase_LsrG"/>
</dbReference>
<gene>
    <name evidence="2" type="ORF">BJL90_02700</name>
    <name evidence="3" type="ORF">CLFO_37810</name>
</gene>
<reference evidence="2 4" key="1">
    <citation type="submission" date="2016-10" db="EMBL/GenBank/DDBJ databases">
        <title>Complete Genome Sequence of Acetogen Clostridium formicoaceticum ATCC 27076.</title>
        <authorList>
            <person name="Bao T."/>
            <person name="Cheng C."/>
            <person name="Zhao J."/>
            <person name="Yang S.-T."/>
            <person name="Wang J."/>
            <person name="Wang M."/>
        </authorList>
    </citation>
    <scope>NUCLEOTIDE SEQUENCE [LARGE SCALE GENOMIC DNA]</scope>
    <source>
        <strain evidence="2 4">ATCC 27076</strain>
    </source>
</reference>
<dbReference type="EC" id="1.-.-.-" evidence="3"/>
<keyword evidence="3" id="KW-0503">Monooxygenase</keyword>
<evidence type="ECO:0000313" key="3">
    <source>
        <dbReference type="EMBL" id="ARE89374.1"/>
    </source>
</evidence>
<evidence type="ECO:0000313" key="2">
    <source>
        <dbReference type="EMBL" id="AOY74962.1"/>
    </source>
</evidence>
<dbReference type="SUPFAM" id="SSF54909">
    <property type="entry name" value="Dimeric alpha+beta barrel"/>
    <property type="match status" value="1"/>
</dbReference>
<dbReference type="AlphaFoldDB" id="A0AAC9RLN7"/>
<dbReference type="EMBL" id="CP017603">
    <property type="protein sequence ID" value="AOY74962.1"/>
    <property type="molecule type" value="Genomic_DNA"/>
</dbReference>
<evidence type="ECO:0000313" key="4">
    <source>
        <dbReference type="Proteomes" id="UP000177894"/>
    </source>
</evidence>
<dbReference type="Gene3D" id="3.30.70.100">
    <property type="match status" value="1"/>
</dbReference>
<reference evidence="3 5" key="2">
    <citation type="submission" date="2017-03" db="EMBL/GenBank/DDBJ databases">
        <title>Complete sequence of Clostridium formicaceticum DSM 92.</title>
        <authorList>
            <person name="Poehlein A."/>
            <person name="Karl M."/>
            <person name="Bengelsdorf F.R."/>
            <person name="Duerre P."/>
            <person name="Daniel R."/>
        </authorList>
    </citation>
    <scope>NUCLEOTIDE SEQUENCE [LARGE SCALE GENOMIC DNA]</scope>
    <source>
        <strain evidence="3 5">DSM 92</strain>
    </source>
</reference>
<dbReference type="PANTHER" id="PTHR33336">
    <property type="entry name" value="QUINOL MONOOXYGENASE YGIN-RELATED"/>
    <property type="match status" value="1"/>
</dbReference>
<keyword evidence="4" id="KW-1185">Reference proteome</keyword>
<name>A0AAC9RLN7_9CLOT</name>
<dbReference type="Pfam" id="PF03992">
    <property type="entry name" value="ABM"/>
    <property type="match status" value="1"/>
</dbReference>
<dbReference type="KEGG" id="cfm:BJL90_02700"/>
<dbReference type="PANTHER" id="PTHR33336:SF3">
    <property type="entry name" value="ABM DOMAIN-CONTAINING PROTEIN"/>
    <property type="match status" value="1"/>
</dbReference>
<dbReference type="GO" id="GO:0004497">
    <property type="term" value="F:monooxygenase activity"/>
    <property type="evidence" value="ECO:0007669"/>
    <property type="project" value="UniProtKB-KW"/>
</dbReference>
<dbReference type="RefSeq" id="WP_070964049.1">
    <property type="nucleotide sequence ID" value="NZ_CP017603.1"/>
</dbReference>
<protein>
    <submittedName>
        <fullName evidence="3">Monooxygenase</fullName>
        <ecNumber evidence="3">1.-.-.-</ecNumber>
    </submittedName>
</protein>
<dbReference type="Proteomes" id="UP000192478">
    <property type="component" value="Chromosome"/>
</dbReference>
<dbReference type="EMBL" id="CP020559">
    <property type="protein sequence ID" value="ARE89374.1"/>
    <property type="molecule type" value="Genomic_DNA"/>
</dbReference>
<proteinExistence type="predicted"/>
<evidence type="ECO:0000313" key="5">
    <source>
        <dbReference type="Proteomes" id="UP000192478"/>
    </source>
</evidence>
<accession>A0AAC9RLN7</accession>
<feature type="domain" description="ABM" evidence="1">
    <location>
        <begin position="2"/>
        <end position="91"/>
    </location>
</feature>
<keyword evidence="3" id="KW-0560">Oxidoreductase</keyword>
<organism evidence="3 5">
    <name type="scientific">Clostridium formicaceticum</name>
    <dbReference type="NCBI Taxonomy" id="1497"/>
    <lineage>
        <taxon>Bacteria</taxon>
        <taxon>Bacillati</taxon>
        <taxon>Bacillota</taxon>
        <taxon>Clostridia</taxon>
        <taxon>Eubacteriales</taxon>
        <taxon>Clostridiaceae</taxon>
        <taxon>Clostridium</taxon>
    </lineage>
</organism>
<sequence length="95" mass="10584">MVSLIAKITALPGKEAQLVEAITHLTKITREEAGCITYIPHVSVENAAEIIIFEQYVDQAALDYHAESPHFKAVFAEKSDELLSKPIEVTMLKQF</sequence>
<dbReference type="PROSITE" id="PS51725">
    <property type="entry name" value="ABM"/>
    <property type="match status" value="1"/>
</dbReference>